<dbReference type="EMBL" id="UINC01147116">
    <property type="protein sequence ID" value="SVD38251.1"/>
    <property type="molecule type" value="Genomic_DNA"/>
</dbReference>
<name>A0A382UX62_9ZZZZ</name>
<proteinExistence type="predicted"/>
<reference evidence="1" key="1">
    <citation type="submission" date="2018-05" db="EMBL/GenBank/DDBJ databases">
        <authorList>
            <person name="Lanie J.A."/>
            <person name="Ng W.-L."/>
            <person name="Kazmierczak K.M."/>
            <person name="Andrzejewski T.M."/>
            <person name="Davidsen T.M."/>
            <person name="Wayne K.J."/>
            <person name="Tettelin H."/>
            <person name="Glass J.I."/>
            <person name="Rusch D."/>
            <person name="Podicherti R."/>
            <person name="Tsui H.-C.T."/>
            <person name="Winkler M.E."/>
        </authorList>
    </citation>
    <scope>NUCLEOTIDE SEQUENCE</scope>
</reference>
<evidence type="ECO:0000313" key="1">
    <source>
        <dbReference type="EMBL" id="SVD38251.1"/>
    </source>
</evidence>
<accession>A0A382UX62</accession>
<protein>
    <submittedName>
        <fullName evidence="1">Uncharacterized protein</fullName>
    </submittedName>
</protein>
<gene>
    <name evidence="1" type="ORF">METZ01_LOCUS391105</name>
</gene>
<feature type="non-terminal residue" evidence="1">
    <location>
        <position position="26"/>
    </location>
</feature>
<sequence>MGCHALVRYIKCSLGPFVKTAKAELV</sequence>
<dbReference type="AlphaFoldDB" id="A0A382UX62"/>
<organism evidence="1">
    <name type="scientific">marine metagenome</name>
    <dbReference type="NCBI Taxonomy" id="408172"/>
    <lineage>
        <taxon>unclassified sequences</taxon>
        <taxon>metagenomes</taxon>
        <taxon>ecological metagenomes</taxon>
    </lineage>
</organism>